<organism evidence="5 6">
    <name type="scientific">Pseudocohnilembus persalinus</name>
    <name type="common">Ciliate</name>
    <dbReference type="NCBI Taxonomy" id="266149"/>
    <lineage>
        <taxon>Eukaryota</taxon>
        <taxon>Sar</taxon>
        <taxon>Alveolata</taxon>
        <taxon>Ciliophora</taxon>
        <taxon>Intramacronucleata</taxon>
        <taxon>Oligohymenophorea</taxon>
        <taxon>Scuticociliatia</taxon>
        <taxon>Philasterida</taxon>
        <taxon>Pseudocohnilembidae</taxon>
        <taxon>Pseudocohnilembus</taxon>
    </lineage>
</organism>
<dbReference type="GO" id="GO:0008234">
    <property type="term" value="F:cysteine-type peptidase activity"/>
    <property type="evidence" value="ECO:0007669"/>
    <property type="project" value="InterPro"/>
</dbReference>
<comment type="similarity">
    <text evidence="1">Belongs to the peptidase C1 family.</text>
</comment>
<proteinExistence type="inferred from homology"/>
<dbReference type="InParanoid" id="A0A0V0QYM1"/>
<dbReference type="Gene3D" id="3.90.70.10">
    <property type="entry name" value="Cysteine proteinases"/>
    <property type="match status" value="1"/>
</dbReference>
<dbReference type="SUPFAM" id="SSF54001">
    <property type="entry name" value="Cysteine proteinases"/>
    <property type="match status" value="1"/>
</dbReference>
<dbReference type="Proteomes" id="UP000054937">
    <property type="component" value="Unassembled WGS sequence"/>
</dbReference>
<gene>
    <name evidence="5" type="ORF">PPERSA_03282</name>
</gene>
<evidence type="ECO:0000256" key="3">
    <source>
        <dbReference type="SAM" id="SignalP"/>
    </source>
</evidence>
<dbReference type="AlphaFoldDB" id="A0A0V0QYM1"/>
<dbReference type="Pfam" id="PF00112">
    <property type="entry name" value="Peptidase_C1"/>
    <property type="match status" value="1"/>
</dbReference>
<sequence length="213" mass="24407">MLKQIILALSIVLIAQAFVYTNLDFDRQDQEQKQFQTPVEALDIDLHRGFIPNNKNQGLNKTKRLARDISALPKDFTWQNMDGVNYLTLVQNQKLPQYCSSSWAFAAASSLSDRIKIKRKAAWPDIVIGVQQLLSCQTQSYGCEGGDDLDAYSYIYENEIPDQTCSIYQGSSWLQGLTCTDFVKCGTCWGRERGQQFFQQKQFTNKHQLQKKI</sequence>
<evidence type="ECO:0000259" key="4">
    <source>
        <dbReference type="SMART" id="SM00645"/>
    </source>
</evidence>
<dbReference type="OrthoDB" id="190265at2759"/>
<feature type="domain" description="Peptidase C1A papain C-terminal" evidence="4">
    <location>
        <begin position="72"/>
        <end position="199"/>
    </location>
</feature>
<keyword evidence="2" id="KW-0865">Zymogen</keyword>
<evidence type="ECO:0000256" key="2">
    <source>
        <dbReference type="ARBA" id="ARBA00023145"/>
    </source>
</evidence>
<dbReference type="InterPro" id="IPR013128">
    <property type="entry name" value="Peptidase_C1A"/>
</dbReference>
<dbReference type="GO" id="GO:0006508">
    <property type="term" value="P:proteolysis"/>
    <property type="evidence" value="ECO:0007669"/>
    <property type="project" value="InterPro"/>
</dbReference>
<evidence type="ECO:0000313" key="5">
    <source>
        <dbReference type="EMBL" id="KRX07449.1"/>
    </source>
</evidence>
<comment type="caution">
    <text evidence="5">The sequence shown here is derived from an EMBL/GenBank/DDBJ whole genome shotgun (WGS) entry which is preliminary data.</text>
</comment>
<keyword evidence="3" id="KW-0732">Signal</keyword>
<dbReference type="EMBL" id="LDAU01000083">
    <property type="protein sequence ID" value="KRX07449.1"/>
    <property type="molecule type" value="Genomic_DNA"/>
</dbReference>
<evidence type="ECO:0000313" key="6">
    <source>
        <dbReference type="Proteomes" id="UP000054937"/>
    </source>
</evidence>
<evidence type="ECO:0000256" key="1">
    <source>
        <dbReference type="ARBA" id="ARBA00008455"/>
    </source>
</evidence>
<feature type="chain" id="PRO_5018542849" description="Peptidase C1A papain C-terminal domain-containing protein" evidence="3">
    <location>
        <begin position="18"/>
        <end position="213"/>
    </location>
</feature>
<accession>A0A0V0QYM1</accession>
<keyword evidence="6" id="KW-1185">Reference proteome</keyword>
<dbReference type="SMART" id="SM00645">
    <property type="entry name" value="Pept_C1"/>
    <property type="match status" value="1"/>
</dbReference>
<dbReference type="PANTHER" id="PTHR12411">
    <property type="entry name" value="CYSTEINE PROTEASE FAMILY C1-RELATED"/>
    <property type="match status" value="1"/>
</dbReference>
<dbReference type="InterPro" id="IPR000668">
    <property type="entry name" value="Peptidase_C1A_C"/>
</dbReference>
<name>A0A0V0QYM1_PSEPJ</name>
<protein>
    <recommendedName>
        <fullName evidence="4">Peptidase C1A papain C-terminal domain-containing protein</fullName>
    </recommendedName>
</protein>
<dbReference type="InterPro" id="IPR038765">
    <property type="entry name" value="Papain-like_cys_pep_sf"/>
</dbReference>
<reference evidence="5 6" key="1">
    <citation type="journal article" date="2015" name="Sci. Rep.">
        <title>Genome of the facultative scuticociliatosis pathogen Pseudocohnilembus persalinus provides insight into its virulence through horizontal gene transfer.</title>
        <authorList>
            <person name="Xiong J."/>
            <person name="Wang G."/>
            <person name="Cheng J."/>
            <person name="Tian M."/>
            <person name="Pan X."/>
            <person name="Warren A."/>
            <person name="Jiang C."/>
            <person name="Yuan D."/>
            <person name="Miao W."/>
        </authorList>
    </citation>
    <scope>NUCLEOTIDE SEQUENCE [LARGE SCALE GENOMIC DNA]</scope>
    <source>
        <strain evidence="5">36N120E</strain>
    </source>
</reference>
<feature type="signal peptide" evidence="3">
    <location>
        <begin position="1"/>
        <end position="17"/>
    </location>
</feature>